<dbReference type="GeneID" id="19208421"/>
<evidence type="ECO:0000313" key="1">
    <source>
        <dbReference type="EMBL" id="EIW76040.1"/>
    </source>
</evidence>
<name>A0A5M3MB59_CONPW</name>
<reference evidence="2" key="1">
    <citation type="journal article" date="2012" name="Science">
        <title>The Paleozoic origin of enzymatic lignin decomposition reconstructed from 31 fungal genomes.</title>
        <authorList>
            <person name="Floudas D."/>
            <person name="Binder M."/>
            <person name="Riley R."/>
            <person name="Barry K."/>
            <person name="Blanchette R.A."/>
            <person name="Henrissat B."/>
            <person name="Martinez A.T."/>
            <person name="Otillar R."/>
            <person name="Spatafora J.W."/>
            <person name="Yadav J.S."/>
            <person name="Aerts A."/>
            <person name="Benoit I."/>
            <person name="Boyd A."/>
            <person name="Carlson A."/>
            <person name="Copeland A."/>
            <person name="Coutinho P.M."/>
            <person name="de Vries R.P."/>
            <person name="Ferreira P."/>
            <person name="Findley K."/>
            <person name="Foster B."/>
            <person name="Gaskell J."/>
            <person name="Glotzer D."/>
            <person name="Gorecki P."/>
            <person name="Heitman J."/>
            <person name="Hesse C."/>
            <person name="Hori C."/>
            <person name="Igarashi K."/>
            <person name="Jurgens J.A."/>
            <person name="Kallen N."/>
            <person name="Kersten P."/>
            <person name="Kohler A."/>
            <person name="Kuees U."/>
            <person name="Kumar T.K.A."/>
            <person name="Kuo A."/>
            <person name="LaButti K."/>
            <person name="Larrondo L.F."/>
            <person name="Lindquist E."/>
            <person name="Ling A."/>
            <person name="Lombard V."/>
            <person name="Lucas S."/>
            <person name="Lundell T."/>
            <person name="Martin R."/>
            <person name="McLaughlin D.J."/>
            <person name="Morgenstern I."/>
            <person name="Morin E."/>
            <person name="Murat C."/>
            <person name="Nagy L.G."/>
            <person name="Nolan M."/>
            <person name="Ohm R.A."/>
            <person name="Patyshakuliyeva A."/>
            <person name="Rokas A."/>
            <person name="Ruiz-Duenas F.J."/>
            <person name="Sabat G."/>
            <person name="Salamov A."/>
            <person name="Samejima M."/>
            <person name="Schmutz J."/>
            <person name="Slot J.C."/>
            <person name="St John F."/>
            <person name="Stenlid J."/>
            <person name="Sun H."/>
            <person name="Sun S."/>
            <person name="Syed K."/>
            <person name="Tsang A."/>
            <person name="Wiebenga A."/>
            <person name="Young D."/>
            <person name="Pisabarro A."/>
            <person name="Eastwood D.C."/>
            <person name="Martin F."/>
            <person name="Cullen D."/>
            <person name="Grigoriev I.V."/>
            <person name="Hibbett D.S."/>
        </authorList>
    </citation>
    <scope>NUCLEOTIDE SEQUENCE [LARGE SCALE GENOMIC DNA]</scope>
    <source>
        <strain evidence="2">RWD-64-598 SS2</strain>
    </source>
</reference>
<proteinExistence type="predicted"/>
<accession>A0A5M3MB59</accession>
<organism evidence="1 2">
    <name type="scientific">Coniophora puteana (strain RWD-64-598)</name>
    <name type="common">Brown rot fungus</name>
    <dbReference type="NCBI Taxonomy" id="741705"/>
    <lineage>
        <taxon>Eukaryota</taxon>
        <taxon>Fungi</taxon>
        <taxon>Dikarya</taxon>
        <taxon>Basidiomycota</taxon>
        <taxon>Agaricomycotina</taxon>
        <taxon>Agaricomycetes</taxon>
        <taxon>Agaricomycetidae</taxon>
        <taxon>Boletales</taxon>
        <taxon>Coniophorineae</taxon>
        <taxon>Coniophoraceae</taxon>
        <taxon>Coniophora</taxon>
    </lineage>
</organism>
<dbReference type="RefSeq" id="XP_007773783.1">
    <property type="nucleotide sequence ID" value="XM_007775593.1"/>
</dbReference>
<protein>
    <submittedName>
        <fullName evidence="1">Uncharacterized protein</fullName>
    </submittedName>
</protein>
<evidence type="ECO:0000313" key="2">
    <source>
        <dbReference type="Proteomes" id="UP000053558"/>
    </source>
</evidence>
<feature type="non-terminal residue" evidence="1">
    <location>
        <position position="1"/>
    </location>
</feature>
<sequence>RQDKKILLDSLFELCSWHAHAKLRLHTDNTLEIFEASTSSLGAILCKFKQEVCSSYDTKEIPPETAA</sequence>
<comment type="caution">
    <text evidence="1">The sequence shown here is derived from an EMBL/GenBank/DDBJ whole genome shotgun (WGS) entry which is preliminary data.</text>
</comment>
<keyword evidence="2" id="KW-1185">Reference proteome</keyword>
<dbReference type="EMBL" id="JH711587">
    <property type="protein sequence ID" value="EIW76040.1"/>
    <property type="molecule type" value="Genomic_DNA"/>
</dbReference>
<dbReference type="KEGG" id="cput:CONPUDRAFT_65425"/>
<dbReference type="Proteomes" id="UP000053558">
    <property type="component" value="Unassembled WGS sequence"/>
</dbReference>
<gene>
    <name evidence="1" type="ORF">CONPUDRAFT_65425</name>
</gene>
<dbReference type="OrthoDB" id="3269417at2759"/>
<dbReference type="AlphaFoldDB" id="A0A5M3MB59"/>